<evidence type="ECO:0000256" key="2">
    <source>
        <dbReference type="ARBA" id="ARBA00023002"/>
    </source>
</evidence>
<evidence type="ECO:0008006" key="4">
    <source>
        <dbReference type="Google" id="ProtNLM"/>
    </source>
</evidence>
<feature type="non-terminal residue" evidence="3">
    <location>
        <position position="98"/>
    </location>
</feature>
<dbReference type="AlphaFoldDB" id="A0A382V0E5"/>
<dbReference type="InterPro" id="IPR036291">
    <property type="entry name" value="NAD(P)-bd_dom_sf"/>
</dbReference>
<dbReference type="EMBL" id="UINC01148207">
    <property type="protein sequence ID" value="SVD39959.1"/>
    <property type="molecule type" value="Genomic_DNA"/>
</dbReference>
<dbReference type="InterPro" id="IPR051122">
    <property type="entry name" value="SDR_DHRS6-like"/>
</dbReference>
<keyword evidence="2" id="KW-0560">Oxidoreductase</keyword>
<dbReference type="Gene3D" id="3.40.50.720">
    <property type="entry name" value="NAD(P)-binding Rossmann-like Domain"/>
    <property type="match status" value="1"/>
</dbReference>
<evidence type="ECO:0000256" key="1">
    <source>
        <dbReference type="ARBA" id="ARBA00006484"/>
    </source>
</evidence>
<sequence>MLLANKNIVIVGGTSGIGFSAASVFVNEGANVIAIGRNPDRIKKTKKLLENHGTAIQGNAADSTTAQEGIKLAVDKYGPLHGLYHVAGGSGRGKGDGP</sequence>
<accession>A0A382V0E5</accession>
<dbReference type="PANTHER" id="PTHR43477">
    <property type="entry name" value="DIHYDROANTICAPSIN 7-DEHYDROGENASE"/>
    <property type="match status" value="1"/>
</dbReference>
<dbReference type="GO" id="GO:0016491">
    <property type="term" value="F:oxidoreductase activity"/>
    <property type="evidence" value="ECO:0007669"/>
    <property type="project" value="UniProtKB-KW"/>
</dbReference>
<dbReference type="SUPFAM" id="SSF51735">
    <property type="entry name" value="NAD(P)-binding Rossmann-fold domains"/>
    <property type="match status" value="1"/>
</dbReference>
<protein>
    <recommendedName>
        <fullName evidence="4">Ketoreductase (KR) domain-containing protein</fullName>
    </recommendedName>
</protein>
<gene>
    <name evidence="3" type="ORF">METZ01_LOCUS392813</name>
</gene>
<reference evidence="3" key="1">
    <citation type="submission" date="2018-05" db="EMBL/GenBank/DDBJ databases">
        <authorList>
            <person name="Lanie J.A."/>
            <person name="Ng W.-L."/>
            <person name="Kazmierczak K.M."/>
            <person name="Andrzejewski T.M."/>
            <person name="Davidsen T.M."/>
            <person name="Wayne K.J."/>
            <person name="Tettelin H."/>
            <person name="Glass J.I."/>
            <person name="Rusch D."/>
            <person name="Podicherti R."/>
            <person name="Tsui H.-C.T."/>
            <person name="Winkler M.E."/>
        </authorList>
    </citation>
    <scope>NUCLEOTIDE SEQUENCE</scope>
</reference>
<organism evidence="3">
    <name type="scientific">marine metagenome</name>
    <dbReference type="NCBI Taxonomy" id="408172"/>
    <lineage>
        <taxon>unclassified sequences</taxon>
        <taxon>metagenomes</taxon>
        <taxon>ecological metagenomes</taxon>
    </lineage>
</organism>
<dbReference type="PANTHER" id="PTHR43477:SF1">
    <property type="entry name" value="DIHYDROANTICAPSIN 7-DEHYDROGENASE"/>
    <property type="match status" value="1"/>
</dbReference>
<evidence type="ECO:0000313" key="3">
    <source>
        <dbReference type="EMBL" id="SVD39959.1"/>
    </source>
</evidence>
<dbReference type="Pfam" id="PF00106">
    <property type="entry name" value="adh_short"/>
    <property type="match status" value="1"/>
</dbReference>
<proteinExistence type="inferred from homology"/>
<name>A0A382V0E5_9ZZZZ</name>
<comment type="similarity">
    <text evidence="1">Belongs to the short-chain dehydrogenases/reductases (SDR) family.</text>
</comment>
<dbReference type="InterPro" id="IPR002347">
    <property type="entry name" value="SDR_fam"/>
</dbReference>